<dbReference type="GO" id="GO:0006260">
    <property type="term" value="P:DNA replication"/>
    <property type="evidence" value="ECO:0007669"/>
    <property type="project" value="UniProtKB-KW"/>
</dbReference>
<keyword evidence="4" id="KW-0235">DNA replication</keyword>
<dbReference type="Pfam" id="PF17657">
    <property type="entry name" value="DNA_pol3_finger"/>
    <property type="match status" value="1"/>
</dbReference>
<evidence type="ECO:0000256" key="4">
    <source>
        <dbReference type="ARBA" id="ARBA00022705"/>
    </source>
</evidence>
<evidence type="ECO:0000256" key="1">
    <source>
        <dbReference type="ARBA" id="ARBA00012417"/>
    </source>
</evidence>
<dbReference type="Gene3D" id="1.10.150.870">
    <property type="match status" value="1"/>
</dbReference>
<dbReference type="InterPro" id="IPR040982">
    <property type="entry name" value="DNA_pol3_finger"/>
</dbReference>
<dbReference type="InterPro" id="IPR016195">
    <property type="entry name" value="Pol/histidinol_Pase-like"/>
</dbReference>
<dbReference type="CDD" id="cd07431">
    <property type="entry name" value="PHP_PolIIIA"/>
    <property type="match status" value="1"/>
</dbReference>
<organism evidence="8 9">
    <name type="scientific">Ulvibacter antarcticus</name>
    <dbReference type="NCBI Taxonomy" id="442714"/>
    <lineage>
        <taxon>Bacteria</taxon>
        <taxon>Pseudomonadati</taxon>
        <taxon>Bacteroidota</taxon>
        <taxon>Flavobacteriia</taxon>
        <taxon>Flavobacteriales</taxon>
        <taxon>Flavobacteriaceae</taxon>
        <taxon>Ulvibacter</taxon>
    </lineage>
</organism>
<sequence length="1023" mass="117719">MYLNTHTYYSLRYGTIKPKDLLETAQELGVDCIALTDINSTSACLDFARMAPEHAIRPVLGVDFRNGVQQQFIMLAKNNEGFLNINRYLSSFLRENPGIDTLGELAAASSKLPSEATIPERAKILPYTYIIYPYASFKGNELSKNEFLGVKMEDINRLKFSPWKHRLEKLVILQTVSFQNKKGFNTHRLLRAIDNNTLLSKLPLSEQASEKDIFLSSEEIKEAFAAFPKLIENTETLLDQCNIAFDFSKDTPNNQSSYTHNEALDFRLLKKLAYGGIHYRYGVPDDNVLLRIKKELEIIQQKGFVSYFLINWKILKYARSKEYFYVGRGSGANSVIAYLLRITDVDPIELDLYFERFINLYRKNPPDFDIDFSWKDRDDITQFIFRSFKNTALITVYNTFKYKASVRELGKVFGLPKAEIDVLSKGDYNYNTLDKLTRLVIVYSKYIQGFPNYLGIHAGGILISEKPIHYYTATFMPPKGFATTQFDMVVAEDIGLYKFDILSQRGLGKIKDAVAIVRYNRPELPPIDIHDIKRFKQDERIKDLLRNAKAIGCFYVESPAMRMLLRKLRVDDYLGLVAASSVIRPGVAKSGMMREYILRYRYPERRKEAHPVMLDIMPETYGVMVYQEDVIKVAHYFGGLTLGEADMLRRGMSGKFRSRDEFLKVKQQFFDNCHNSGKPEALTQEIWRQIESFAGYAFAKGHSASYAVESYQSLFLKAYYPLEYMVATLNNGGGFYRPELYVHEARMHGGTILPPCINYSYSQTIIHGKEIYLGFGFLHSLENKVIKKITSERDSNGYFISLDDFIERVPISIEQINILIKMNAFRFTGRNKRELLWEAHMKTSKVVVETHIQTLFKTERISYKTPDLPNTSLEDAFDEIELLGFPLCDPFELLPDPSTNPVRVKHLLIFEGKQVTIEGYLVSIKNTATSDGKGMYFGTFLDRDGYFIDTVHFPQVAARYRFRGKGIYSITGKVVVEFDCISIEVSKMERLGMIEDPRYSDVLLKANSVKNFNRRVRINNSNN</sequence>
<dbReference type="Pfam" id="PF14579">
    <property type="entry name" value="HHH_6"/>
    <property type="match status" value="1"/>
</dbReference>
<dbReference type="CDD" id="cd04485">
    <property type="entry name" value="DnaE_OBF"/>
    <property type="match status" value="1"/>
</dbReference>
<dbReference type="Gene3D" id="3.20.20.140">
    <property type="entry name" value="Metal-dependent hydrolases"/>
    <property type="match status" value="2"/>
</dbReference>
<dbReference type="InterPro" id="IPR029460">
    <property type="entry name" value="DNAPol_HHH"/>
</dbReference>
<dbReference type="SUPFAM" id="SSF89550">
    <property type="entry name" value="PHP domain-like"/>
    <property type="match status" value="1"/>
</dbReference>
<gene>
    <name evidence="8" type="ORF">BXY75_2270</name>
</gene>
<accession>A0A3L9YI53</accession>
<evidence type="ECO:0000313" key="9">
    <source>
        <dbReference type="Proteomes" id="UP000271339"/>
    </source>
</evidence>
<reference evidence="8 9" key="1">
    <citation type="submission" date="2018-10" db="EMBL/GenBank/DDBJ databases">
        <title>Genomic Encyclopedia of Archaeal and Bacterial Type Strains, Phase II (KMG-II): from individual species to whole genera.</title>
        <authorList>
            <person name="Goeker M."/>
        </authorList>
    </citation>
    <scope>NUCLEOTIDE SEQUENCE [LARGE SCALE GENOMIC DNA]</scope>
    <source>
        <strain evidence="8 9">DSM 23424</strain>
    </source>
</reference>
<dbReference type="InterPro" id="IPR011708">
    <property type="entry name" value="DNA_pol3_alpha_NTPase_dom"/>
</dbReference>
<evidence type="ECO:0000313" key="8">
    <source>
        <dbReference type="EMBL" id="RMA58889.1"/>
    </source>
</evidence>
<dbReference type="SMART" id="SM00481">
    <property type="entry name" value="POLIIIAc"/>
    <property type="match status" value="1"/>
</dbReference>
<evidence type="ECO:0000256" key="3">
    <source>
        <dbReference type="ARBA" id="ARBA00022695"/>
    </source>
</evidence>
<name>A0A3L9YI53_9FLAO</name>
<feature type="domain" description="Polymerase/histidinol phosphatase N-terminal" evidence="7">
    <location>
        <begin position="1"/>
        <end position="68"/>
    </location>
</feature>
<dbReference type="RefSeq" id="WP_121907825.1">
    <property type="nucleotide sequence ID" value="NZ_REFC01000013.1"/>
</dbReference>
<dbReference type="EMBL" id="REFC01000013">
    <property type="protein sequence ID" value="RMA58889.1"/>
    <property type="molecule type" value="Genomic_DNA"/>
</dbReference>
<comment type="caution">
    <text evidence="8">The sequence shown here is derived from an EMBL/GenBank/DDBJ whole genome shotgun (WGS) entry which is preliminary data.</text>
</comment>
<keyword evidence="3" id="KW-0548">Nucleotidyltransferase</keyword>
<dbReference type="PANTHER" id="PTHR32294">
    <property type="entry name" value="DNA POLYMERASE III SUBUNIT ALPHA"/>
    <property type="match status" value="1"/>
</dbReference>
<dbReference type="AlphaFoldDB" id="A0A3L9YI53"/>
<dbReference type="Proteomes" id="UP000271339">
    <property type="component" value="Unassembled WGS sequence"/>
</dbReference>
<keyword evidence="2" id="KW-0808">Transferase</keyword>
<keyword evidence="9" id="KW-1185">Reference proteome</keyword>
<dbReference type="Pfam" id="PF07733">
    <property type="entry name" value="DNA_pol3_alpha"/>
    <property type="match status" value="1"/>
</dbReference>
<evidence type="ECO:0000259" key="7">
    <source>
        <dbReference type="SMART" id="SM00481"/>
    </source>
</evidence>
<dbReference type="GO" id="GO:0003887">
    <property type="term" value="F:DNA-directed DNA polymerase activity"/>
    <property type="evidence" value="ECO:0007669"/>
    <property type="project" value="UniProtKB-KW"/>
</dbReference>
<dbReference type="Pfam" id="PF02811">
    <property type="entry name" value="PHP"/>
    <property type="match status" value="1"/>
</dbReference>
<dbReference type="EC" id="2.7.7.7" evidence="1"/>
<protein>
    <recommendedName>
        <fullName evidence="1">DNA-directed DNA polymerase</fullName>
        <ecNumber evidence="1">2.7.7.7</ecNumber>
    </recommendedName>
</protein>
<evidence type="ECO:0000256" key="6">
    <source>
        <dbReference type="ARBA" id="ARBA00049244"/>
    </source>
</evidence>
<evidence type="ECO:0000256" key="2">
    <source>
        <dbReference type="ARBA" id="ARBA00022679"/>
    </source>
</evidence>
<proteinExistence type="predicted"/>
<evidence type="ECO:0000256" key="5">
    <source>
        <dbReference type="ARBA" id="ARBA00022932"/>
    </source>
</evidence>
<dbReference type="OrthoDB" id="9803237at2"/>
<comment type="catalytic activity">
    <reaction evidence="6">
        <text>DNA(n) + a 2'-deoxyribonucleoside 5'-triphosphate = DNA(n+1) + diphosphate</text>
        <dbReference type="Rhea" id="RHEA:22508"/>
        <dbReference type="Rhea" id="RHEA-COMP:17339"/>
        <dbReference type="Rhea" id="RHEA-COMP:17340"/>
        <dbReference type="ChEBI" id="CHEBI:33019"/>
        <dbReference type="ChEBI" id="CHEBI:61560"/>
        <dbReference type="ChEBI" id="CHEBI:173112"/>
        <dbReference type="EC" id="2.7.7.7"/>
    </reaction>
</comment>
<dbReference type="GO" id="GO:0008408">
    <property type="term" value="F:3'-5' exonuclease activity"/>
    <property type="evidence" value="ECO:0007669"/>
    <property type="project" value="InterPro"/>
</dbReference>
<dbReference type="InterPro" id="IPR004805">
    <property type="entry name" value="DnaE2/DnaE/PolC"/>
</dbReference>
<keyword evidence="5" id="KW-0239">DNA-directed DNA polymerase</keyword>
<dbReference type="InterPro" id="IPR003141">
    <property type="entry name" value="Pol/His_phosphatase_N"/>
</dbReference>
<dbReference type="NCBIfam" id="TIGR00594">
    <property type="entry name" value="polc"/>
    <property type="match status" value="1"/>
</dbReference>
<dbReference type="InterPro" id="IPR004013">
    <property type="entry name" value="PHP_dom"/>
</dbReference>